<dbReference type="EMBL" id="SNWR01000001">
    <property type="protein sequence ID" value="TDO38962.1"/>
    <property type="molecule type" value="Genomic_DNA"/>
</dbReference>
<name>A0A4R6JT58_9ACTN</name>
<reference evidence="1 2" key="1">
    <citation type="submission" date="2019-03" db="EMBL/GenBank/DDBJ databases">
        <title>Sequencing the genomes of 1000 actinobacteria strains.</title>
        <authorList>
            <person name="Klenk H.-P."/>
        </authorList>
    </citation>
    <scope>NUCLEOTIDE SEQUENCE [LARGE SCALE GENOMIC DNA]</scope>
    <source>
        <strain evidence="1 2">DSM 43805</strain>
    </source>
</reference>
<dbReference type="OrthoDB" id="4178485at2"/>
<dbReference type="RefSeq" id="WP_133873363.1">
    <property type="nucleotide sequence ID" value="NZ_BOMD01000116.1"/>
</dbReference>
<organism evidence="1 2">
    <name type="scientific">Paractinoplanes brasiliensis</name>
    <dbReference type="NCBI Taxonomy" id="52695"/>
    <lineage>
        <taxon>Bacteria</taxon>
        <taxon>Bacillati</taxon>
        <taxon>Actinomycetota</taxon>
        <taxon>Actinomycetes</taxon>
        <taxon>Micromonosporales</taxon>
        <taxon>Micromonosporaceae</taxon>
        <taxon>Paractinoplanes</taxon>
    </lineage>
</organism>
<evidence type="ECO:0000313" key="1">
    <source>
        <dbReference type="EMBL" id="TDO38962.1"/>
    </source>
</evidence>
<keyword evidence="2" id="KW-1185">Reference proteome</keyword>
<gene>
    <name evidence="1" type="ORF">C8E87_2634</name>
</gene>
<dbReference type="AlphaFoldDB" id="A0A4R6JT58"/>
<accession>A0A4R6JT58</accession>
<proteinExistence type="predicted"/>
<protein>
    <submittedName>
        <fullName evidence="1">Uncharacterized protein</fullName>
    </submittedName>
</protein>
<dbReference type="Proteomes" id="UP000294901">
    <property type="component" value="Unassembled WGS sequence"/>
</dbReference>
<comment type="caution">
    <text evidence="1">The sequence shown here is derived from an EMBL/GenBank/DDBJ whole genome shotgun (WGS) entry which is preliminary data.</text>
</comment>
<evidence type="ECO:0000313" key="2">
    <source>
        <dbReference type="Proteomes" id="UP000294901"/>
    </source>
</evidence>
<sequence length="142" mass="15902">MSGEGDFAVAFAATVRAAGIRHRTHTPESLLALWSGFADACVASYQGTIEEYYGRLGVRSVIQQVMCGRELLRHPEMVDFVAGVARADVTFRSCLDLEQRAGIDRPGLDDGDAWYWQHFPAYAGEELVRDLRTHYGYRSSQR</sequence>